<dbReference type="SUPFAM" id="SSF48371">
    <property type="entry name" value="ARM repeat"/>
    <property type="match status" value="2"/>
</dbReference>
<gene>
    <name evidence="3" type="ORF">R1sor_006009</name>
</gene>
<dbReference type="InterPro" id="IPR016024">
    <property type="entry name" value="ARM-type_fold"/>
</dbReference>
<dbReference type="InterPro" id="IPR030791">
    <property type="entry name" value="Rotatin"/>
</dbReference>
<dbReference type="Pfam" id="PF14726">
    <property type="entry name" value="RTTN_N"/>
    <property type="match status" value="1"/>
</dbReference>
<dbReference type="InterPro" id="IPR011989">
    <property type="entry name" value="ARM-like"/>
</dbReference>
<evidence type="ECO:0000259" key="2">
    <source>
        <dbReference type="Pfam" id="PF14726"/>
    </source>
</evidence>
<dbReference type="Proteomes" id="UP001633002">
    <property type="component" value="Unassembled WGS sequence"/>
</dbReference>
<dbReference type="PANTHER" id="PTHR31691">
    <property type="entry name" value="ROTATIN"/>
    <property type="match status" value="1"/>
</dbReference>
<accession>A0ABD3HL76</accession>
<organism evidence="3 4">
    <name type="scientific">Riccia sorocarpa</name>
    <dbReference type="NCBI Taxonomy" id="122646"/>
    <lineage>
        <taxon>Eukaryota</taxon>
        <taxon>Viridiplantae</taxon>
        <taxon>Streptophyta</taxon>
        <taxon>Embryophyta</taxon>
        <taxon>Marchantiophyta</taxon>
        <taxon>Marchantiopsida</taxon>
        <taxon>Marchantiidae</taxon>
        <taxon>Marchantiales</taxon>
        <taxon>Ricciaceae</taxon>
        <taxon>Riccia</taxon>
    </lineage>
</organism>
<protein>
    <recommendedName>
        <fullName evidence="2">Rotatin N-terminal domain-containing protein</fullName>
    </recommendedName>
</protein>
<evidence type="ECO:0000313" key="4">
    <source>
        <dbReference type="Proteomes" id="UP001633002"/>
    </source>
</evidence>
<comment type="caution">
    <text evidence="3">The sequence shown here is derived from an EMBL/GenBank/DDBJ whole genome shotgun (WGS) entry which is preliminary data.</text>
</comment>
<evidence type="ECO:0000256" key="1">
    <source>
        <dbReference type="SAM" id="MobiDB-lite"/>
    </source>
</evidence>
<dbReference type="PANTHER" id="PTHR31691:SF1">
    <property type="entry name" value="ROTATIN"/>
    <property type="match status" value="1"/>
</dbReference>
<dbReference type="InterPro" id="IPR029249">
    <property type="entry name" value="Rotatin_N"/>
</dbReference>
<feature type="region of interest" description="Disordered" evidence="1">
    <location>
        <begin position="1498"/>
        <end position="1527"/>
    </location>
</feature>
<feature type="region of interest" description="Disordered" evidence="1">
    <location>
        <begin position="2124"/>
        <end position="2167"/>
    </location>
</feature>
<proteinExistence type="predicted"/>
<feature type="compositionally biased region" description="Basic and acidic residues" evidence="1">
    <location>
        <begin position="1498"/>
        <end position="1514"/>
    </location>
</feature>
<keyword evidence="4" id="KW-1185">Reference proteome</keyword>
<sequence>MDASKPGSSFSDERLYFHDGHSAVDERKAHAGPGQATEHVFYLLPVVTNELVHQDPNVRVTALRKLQNILASGIYWDRDPQIDLMALLRNLLEWFNFPTPSAADQVLALSILTRLAQGETPRKVLTDLGAVDFMSYLKRDVSPAILPFISSLLDTLHGRVADVISGTPKSTYVPGREPDLWSISNTEQVARAKAVGDLSLKGRREFDLLVDTDSERERAKEKRCPSQSQVQEECIRSRETRGCSPLENYEYLSPHQSLAYQSVSSGDGVGQQTYIGASHFERPLTKDSFSDVCVSDALKSMMPCIALEENDNKYLFNISATLQKLDNPQALITAFKELREAVVFDFHSEALLQKFSVVQNTFEVLSKVKNDILEQVVFEFLLELVRQIKVYSQLMQLRPGVGNEGGQQPVFTLSQSLHLFVLHLVPLLTNTQHRDVSLNILYELLPLLKPSQEKDLPDKVQVHFTQYFQVLSEVLQTLGQNSGDLEALCVDQTRKRNFDSRARHCLPLLSVLTFSAELLLLLQPSHVAGLLPSYLVNALAVSAGDLIFAECTFGTHKQILPYLQFLAPEFYKSYVCALEASATLLRLQKSLVCSEEALRRCEGWSLSYDFDLESLLSCMIDAASYCSYLSDTYLIRRQIRVVADSLRIEMVKAWKERTSNNERSHTNGCTGVPLAGSSLTSVLEKGRVLILLLLSNRSMAICESAYDAVLEVSDRERWLASEKKRTGHKEELHPDEECIVEQEIIRVDDSGCLFHRRGGRARPLCLFQRFVLYSPCVLGEIMTAGLHVEATCKQAAELLFHLIQDLSEVERSELIDMLPWIECGGSLSPQVRSLVSQISELLLRAQLSLEASSQSSSTKRTKVECIELLSILRSLFSSCVSQRLRGSSTLLKVIRNRASSKVLTSWWLQKLPVEKYPSRQISEKPDGKIMEDASVDPFQHCFLHQEEEVTSSTSTYRSEGRAKSSHRKISLAGQKKVEDLLSIFKSSSVGEVIRKSAVEHLIWLIEDPSLCCLLGNDEQLFKALIFEITNSFVKDEVHGNGNIHPATKKNIFDDDEELEKGVSPTFADLGTACLRFLTKLSMSPALDGELNYRDLLLGNSFGHIWSLLPMVYHPCETARRDMAVLLSFCLFSPSMLLSGLKRMGVINDEIPSETCCQFSDTVMRFSVPAQFERAYCFPCHVVPVQVTASLSSSRENGVEEKFVHRFIRQIDLLEEGPESLLSRLEKKVSAGESLEIVEQQAFACLSVLHPKISIKRILSLLADTQASYGVEIQLLEELEGHCFRHSQAAEILARNSWVHSFQRFLARFPSTAEELSQLLKVIKLIQLILRSKSANSSGFIATTTLIKEILLPLLAKGRPSSKRNAFTSFSVLLVMVFYMVPRSVFTLYLWVIAGSSMLFVEEPCSAADLEVTILKLVVDALVHSMEHAGQDSFYQVSVRLAKDTSLLSVLLAKYVKSSSSPYICCLLAVRCFALIAKGLASFVGEYLLGSTSRKSKRSSDQEVAEARLTRDNVKDQPSSESYGMPKQRVGTAVEQDLVQIIVPLIKHMAHLHSHHYRSLRHKGLVREIVSCLWSITSFVLPPLWQELWSSTGVTYWLSRLLEDQEAFLRGMGYGILALLSSPATPGTRELLIKNWPELGDIAVRSVLNERECYAVREQSLCFLIAATTWSSNERLSVTMEENCPPASFKVIDALGINAALQRYEFWNRLPSLLFTNNGTPGFYRVLLELILNLAISDVGFIKTKIFEIPAFFKILLQKLDYGVLQPSGSGRREGVAFSRKHAADIFATKSCLGEMLLILAQDEDTKLQALIQSDVTISKLLSALDYCLESQNLSGQTVRGKSTVLYRKMGTDTGICTEHDNSAVLVGMADYERVEAIFQLSEALNLIVGKVMSRGGGASATQEISHVRVDDIRAFKSTCQEGSQGKEETYLNDNLGDCVGTLRNQLGVLRGISSLLSRIPVITNLWDGIADGEKQGHIDLKPHILLRKVQLAVCSLFGTVLSEEKQASVLLDHFGSKPSEAESHREPHHHLGEKLYNVLVRLLQDAHEEVQQHTIPQEGEFVIYLESLIISLGRALENLIAFSSKTQNYKTSSGIPATLIKFGHDVYTFLDSCGLVPKRLDTPVVTPSRSSSAQRSKHGNKVPRLTTQSNRPSRSRNSSKSASPRCPKLNERHRHLLLVELVLYVRLLKTYVYRSEKAAEECVADGIFEFIWTVWAFALCEEELMHEVLGLLSNLAAQSNRAKEIIALQTREAKKGGSLMDNVTNMIYHLPLDQVSYTTAIGLLQNLVTHAQPRAVFIRKHYFTDCLQLYRGYVRANDALRQYLMLQLFINLSAYQNGQRMFLKALPDGSMLDLILDSVEQTHYVPTSSSALFLLRNLAFCSETRFFFLCNERTFHLLLKSLESSSLEARAYASSALWILASSERRVSAALKKMGGSSAICRAYESAEQHLQILEYFSNQGNKVNLKAEAVQKIGILVRSIEQSLFALSQLVREDGDIETSEVIS</sequence>
<dbReference type="Gene3D" id="1.25.10.10">
    <property type="entry name" value="Leucine-rich Repeat Variant"/>
    <property type="match status" value="1"/>
</dbReference>
<name>A0ABD3HL76_9MARC</name>
<evidence type="ECO:0000313" key="3">
    <source>
        <dbReference type="EMBL" id="KAL3692358.1"/>
    </source>
</evidence>
<feature type="compositionally biased region" description="Low complexity" evidence="1">
    <location>
        <begin position="2149"/>
        <end position="2165"/>
    </location>
</feature>
<feature type="compositionally biased region" description="Polar residues" evidence="1">
    <location>
        <begin position="2125"/>
        <end position="2134"/>
    </location>
</feature>
<dbReference type="EMBL" id="JBJQOH010000003">
    <property type="protein sequence ID" value="KAL3692358.1"/>
    <property type="molecule type" value="Genomic_DNA"/>
</dbReference>
<feature type="domain" description="Rotatin N-terminal" evidence="2">
    <location>
        <begin position="58"/>
        <end position="156"/>
    </location>
</feature>
<reference evidence="3 4" key="1">
    <citation type="submission" date="2024-09" db="EMBL/GenBank/DDBJ databases">
        <title>Chromosome-scale assembly of Riccia sorocarpa.</title>
        <authorList>
            <person name="Paukszto L."/>
        </authorList>
    </citation>
    <scope>NUCLEOTIDE SEQUENCE [LARGE SCALE GENOMIC DNA]</scope>
    <source>
        <strain evidence="3">LP-2024</strain>
        <tissue evidence="3">Aerial parts of the thallus</tissue>
    </source>
</reference>